<evidence type="ECO:0000313" key="4">
    <source>
        <dbReference type="Proteomes" id="UP000002051"/>
    </source>
</evidence>
<dbReference type="EMBL" id="CM001217">
    <property type="protein sequence ID" value="AES61425.1"/>
    <property type="molecule type" value="Genomic_DNA"/>
</dbReference>
<dbReference type="HOGENOM" id="CLU_2444150_0_0_1"/>
<sequence>MREGIDGEEEEIIRLLLLIVLLLFQVKLLKKKKRMKRRRRIEQDKGMMERGEKRTPPLIMVIQLGKYVIGSSWLDNRVSDEVIMVVPVGK</sequence>
<protein>
    <submittedName>
        <fullName evidence="2">Transmembrane protein, putative</fullName>
    </submittedName>
</protein>
<reference evidence="3" key="3">
    <citation type="submission" date="2015-04" db="UniProtKB">
        <authorList>
            <consortium name="EnsemblPlants"/>
        </authorList>
    </citation>
    <scope>IDENTIFICATION</scope>
    <source>
        <strain evidence="3">cv. Jemalong A17</strain>
    </source>
</reference>
<gene>
    <name evidence="2" type="ordered locus">MTR_1g083570</name>
</gene>
<organism evidence="2 4">
    <name type="scientific">Medicago truncatula</name>
    <name type="common">Barrel medic</name>
    <name type="synonym">Medicago tribuloides</name>
    <dbReference type="NCBI Taxonomy" id="3880"/>
    <lineage>
        <taxon>Eukaryota</taxon>
        <taxon>Viridiplantae</taxon>
        <taxon>Streptophyta</taxon>
        <taxon>Embryophyta</taxon>
        <taxon>Tracheophyta</taxon>
        <taxon>Spermatophyta</taxon>
        <taxon>Magnoliopsida</taxon>
        <taxon>eudicotyledons</taxon>
        <taxon>Gunneridae</taxon>
        <taxon>Pentapetalae</taxon>
        <taxon>rosids</taxon>
        <taxon>fabids</taxon>
        <taxon>Fabales</taxon>
        <taxon>Fabaceae</taxon>
        <taxon>Papilionoideae</taxon>
        <taxon>50 kb inversion clade</taxon>
        <taxon>NPAAA clade</taxon>
        <taxon>Hologalegina</taxon>
        <taxon>IRL clade</taxon>
        <taxon>Trifolieae</taxon>
        <taxon>Medicago</taxon>
    </lineage>
</organism>
<feature type="transmembrane region" description="Helical" evidence="1">
    <location>
        <begin position="12"/>
        <end position="29"/>
    </location>
</feature>
<proteinExistence type="predicted"/>
<evidence type="ECO:0000256" key="1">
    <source>
        <dbReference type="SAM" id="Phobius"/>
    </source>
</evidence>
<keyword evidence="1" id="KW-0472">Membrane</keyword>
<keyword evidence="1 2" id="KW-0812">Transmembrane</keyword>
<reference evidence="2 4" key="1">
    <citation type="journal article" date="2011" name="Nature">
        <title>The Medicago genome provides insight into the evolution of rhizobial symbioses.</title>
        <authorList>
            <person name="Young N.D."/>
            <person name="Debelle F."/>
            <person name="Oldroyd G.E."/>
            <person name="Geurts R."/>
            <person name="Cannon S.B."/>
            <person name="Udvardi M.K."/>
            <person name="Benedito V.A."/>
            <person name="Mayer K.F."/>
            <person name="Gouzy J."/>
            <person name="Schoof H."/>
            <person name="Van de Peer Y."/>
            <person name="Proost S."/>
            <person name="Cook D.R."/>
            <person name="Meyers B.C."/>
            <person name="Spannagl M."/>
            <person name="Cheung F."/>
            <person name="De Mita S."/>
            <person name="Krishnakumar V."/>
            <person name="Gundlach H."/>
            <person name="Zhou S."/>
            <person name="Mudge J."/>
            <person name="Bharti A.K."/>
            <person name="Murray J.D."/>
            <person name="Naoumkina M.A."/>
            <person name="Rosen B."/>
            <person name="Silverstein K.A."/>
            <person name="Tang H."/>
            <person name="Rombauts S."/>
            <person name="Zhao P.X."/>
            <person name="Zhou P."/>
            <person name="Barbe V."/>
            <person name="Bardou P."/>
            <person name="Bechner M."/>
            <person name="Bellec A."/>
            <person name="Berger A."/>
            <person name="Berges H."/>
            <person name="Bidwell S."/>
            <person name="Bisseling T."/>
            <person name="Choisne N."/>
            <person name="Couloux A."/>
            <person name="Denny R."/>
            <person name="Deshpande S."/>
            <person name="Dai X."/>
            <person name="Doyle J.J."/>
            <person name="Dudez A.M."/>
            <person name="Farmer A.D."/>
            <person name="Fouteau S."/>
            <person name="Franken C."/>
            <person name="Gibelin C."/>
            <person name="Gish J."/>
            <person name="Goldstein S."/>
            <person name="Gonzalez A.J."/>
            <person name="Green P.J."/>
            <person name="Hallab A."/>
            <person name="Hartog M."/>
            <person name="Hua A."/>
            <person name="Humphray S.J."/>
            <person name="Jeong D.H."/>
            <person name="Jing Y."/>
            <person name="Jocker A."/>
            <person name="Kenton S.M."/>
            <person name="Kim D.J."/>
            <person name="Klee K."/>
            <person name="Lai H."/>
            <person name="Lang C."/>
            <person name="Lin S."/>
            <person name="Macmil S.L."/>
            <person name="Magdelenat G."/>
            <person name="Matthews L."/>
            <person name="McCorrison J."/>
            <person name="Monaghan E.L."/>
            <person name="Mun J.H."/>
            <person name="Najar F.Z."/>
            <person name="Nicholson C."/>
            <person name="Noirot C."/>
            <person name="O'Bleness M."/>
            <person name="Paule C.R."/>
            <person name="Poulain J."/>
            <person name="Prion F."/>
            <person name="Qin B."/>
            <person name="Qu C."/>
            <person name="Retzel E.F."/>
            <person name="Riddle C."/>
            <person name="Sallet E."/>
            <person name="Samain S."/>
            <person name="Samson N."/>
            <person name="Sanders I."/>
            <person name="Saurat O."/>
            <person name="Scarpelli C."/>
            <person name="Schiex T."/>
            <person name="Segurens B."/>
            <person name="Severin A.J."/>
            <person name="Sherrier D.J."/>
            <person name="Shi R."/>
            <person name="Sims S."/>
            <person name="Singer S.R."/>
            <person name="Sinharoy S."/>
            <person name="Sterck L."/>
            <person name="Viollet A."/>
            <person name="Wang B.B."/>
            <person name="Wang K."/>
            <person name="Wang M."/>
            <person name="Wang X."/>
            <person name="Warfsmann J."/>
            <person name="Weissenbach J."/>
            <person name="White D.D."/>
            <person name="White J.D."/>
            <person name="Wiley G.B."/>
            <person name="Wincker P."/>
            <person name="Xing Y."/>
            <person name="Yang L."/>
            <person name="Yao Z."/>
            <person name="Ying F."/>
            <person name="Zhai J."/>
            <person name="Zhou L."/>
            <person name="Zuber A."/>
            <person name="Denarie J."/>
            <person name="Dixon R.A."/>
            <person name="May G.D."/>
            <person name="Schwartz D.C."/>
            <person name="Rogers J."/>
            <person name="Quetier F."/>
            <person name="Town C.D."/>
            <person name="Roe B.A."/>
        </authorList>
    </citation>
    <scope>NUCLEOTIDE SEQUENCE [LARGE SCALE GENOMIC DNA]</scope>
    <source>
        <strain evidence="2">A17</strain>
        <strain evidence="3 4">cv. Jemalong A17</strain>
    </source>
</reference>
<dbReference type="Proteomes" id="UP000002051">
    <property type="component" value="Unassembled WGS sequence"/>
</dbReference>
<reference evidence="2 4" key="2">
    <citation type="journal article" date="2014" name="BMC Genomics">
        <title>An improved genome release (version Mt4.0) for the model legume Medicago truncatula.</title>
        <authorList>
            <person name="Tang H."/>
            <person name="Krishnakumar V."/>
            <person name="Bidwell S."/>
            <person name="Rosen B."/>
            <person name="Chan A."/>
            <person name="Zhou S."/>
            <person name="Gentzbittel L."/>
            <person name="Childs K.L."/>
            <person name="Yandell M."/>
            <person name="Gundlach H."/>
            <person name="Mayer K.F."/>
            <person name="Schwartz D.C."/>
            <person name="Town C.D."/>
        </authorList>
    </citation>
    <scope>GENOME REANNOTATION</scope>
    <source>
        <strain evidence="3 4">cv. Jemalong A17</strain>
    </source>
</reference>
<keyword evidence="1" id="KW-1133">Transmembrane helix</keyword>
<dbReference type="EnsemblPlants" id="AES61425">
    <property type="protein sequence ID" value="AES61425"/>
    <property type="gene ID" value="MTR_1g083570"/>
</dbReference>
<accession>G7I8S5</accession>
<keyword evidence="4" id="KW-1185">Reference proteome</keyword>
<name>G7I8S5_MEDTR</name>
<evidence type="ECO:0000313" key="3">
    <source>
        <dbReference type="EnsemblPlants" id="AES61425"/>
    </source>
</evidence>
<dbReference type="AlphaFoldDB" id="G7I8S5"/>
<evidence type="ECO:0000313" key="2">
    <source>
        <dbReference type="EMBL" id="AES61425.1"/>
    </source>
</evidence>
<dbReference type="PaxDb" id="3880-AES61425"/>